<sequence>MKRLSYLKSGLTLLTALGTITLTFLPSIAENPQDPNNRFNRDYSNPVSEPVSEPVSPPGVRPPDSSEDLGKQLVQELSQCMRNAMPNNEPESLEALQAASMQCTIRVIVLTPDGKVRTDANDRMNAILTAMNVTLPATVSQGQASVKLEAVPESFVYTVPVIVGGKPQRFLLDTGASNSILSEPIVQQLGLTGTTLPSDILAYFVVGDDCSNIKATLHSLPAIKVDAATVEGMNGMGLPKTAIPGDVAGVLGLDFLKSFDVVINPKNSSLQLLPRSNTVAGGVPLTGKMGVMTTEVFVNGKGPYNFLLDTGADVMVLSNRLANTLSIDLDNAENIDVRGFCGQEMGQKVSLSSIKLQGYESTNLDGVVLNNELLDLLGVDGIVGQNYLNQYQQHWRFGEPNSLGFPETGSLMLKRL</sequence>
<organism evidence="5 6">
    <name type="scientific">Lyngbya aestuarii BL J</name>
    <dbReference type="NCBI Taxonomy" id="1348334"/>
    <lineage>
        <taxon>Bacteria</taxon>
        <taxon>Bacillati</taxon>
        <taxon>Cyanobacteriota</taxon>
        <taxon>Cyanophyceae</taxon>
        <taxon>Oscillatoriophycideae</taxon>
        <taxon>Oscillatoriales</taxon>
        <taxon>Microcoleaceae</taxon>
        <taxon>Lyngbya</taxon>
    </lineage>
</organism>
<dbReference type="InterPro" id="IPR034122">
    <property type="entry name" value="Retropepsin-like_bacterial"/>
</dbReference>
<dbReference type="PATRIC" id="fig|1348334.3.peg.4696"/>
<dbReference type="AlphaFoldDB" id="U7QBI5"/>
<protein>
    <recommendedName>
        <fullName evidence="4">Peptidase A2 domain-containing protein</fullName>
    </recommendedName>
</protein>
<dbReference type="InterPro" id="IPR021109">
    <property type="entry name" value="Peptidase_aspartic_dom_sf"/>
</dbReference>
<dbReference type="InterPro" id="IPR001995">
    <property type="entry name" value="Peptidase_A2_cat"/>
</dbReference>
<comment type="caution">
    <text evidence="5">The sequence shown here is derived from an EMBL/GenBank/DDBJ whole genome shotgun (WGS) entry which is preliminary data.</text>
</comment>
<feature type="signal peptide" evidence="3">
    <location>
        <begin position="1"/>
        <end position="29"/>
    </location>
</feature>
<dbReference type="CDD" id="cd05483">
    <property type="entry name" value="retropepsin_like_bacteria"/>
    <property type="match status" value="2"/>
</dbReference>
<dbReference type="InterPro" id="IPR001969">
    <property type="entry name" value="Aspartic_peptidase_AS"/>
</dbReference>
<proteinExistence type="predicted"/>
<feature type="chain" id="PRO_5004688158" description="Peptidase A2 domain-containing protein" evidence="3">
    <location>
        <begin position="30"/>
        <end position="416"/>
    </location>
</feature>
<dbReference type="OrthoDB" id="947490at2"/>
<dbReference type="Proteomes" id="UP000017127">
    <property type="component" value="Unassembled WGS sequence"/>
</dbReference>
<dbReference type="Gene3D" id="2.40.70.10">
    <property type="entry name" value="Acid Proteases"/>
    <property type="match status" value="2"/>
</dbReference>
<dbReference type="SUPFAM" id="SSF50630">
    <property type="entry name" value="Acid proteases"/>
    <property type="match status" value="2"/>
</dbReference>
<name>U7QBI5_9CYAN</name>
<feature type="domain" description="Peptidase A2" evidence="4">
    <location>
        <begin position="168"/>
        <end position="183"/>
    </location>
</feature>
<gene>
    <name evidence="5" type="ORF">M595_4870</name>
</gene>
<feature type="domain" description="Peptidase A2" evidence="4">
    <location>
        <begin position="304"/>
        <end position="381"/>
    </location>
</feature>
<keyword evidence="3" id="KW-0732">Signal</keyword>
<evidence type="ECO:0000256" key="2">
    <source>
        <dbReference type="SAM" id="MobiDB-lite"/>
    </source>
</evidence>
<feature type="compositionally biased region" description="Low complexity" evidence="2">
    <location>
        <begin position="44"/>
        <end position="54"/>
    </location>
</feature>
<reference evidence="5 6" key="1">
    <citation type="journal article" date="2013" name="Front. Microbiol.">
        <title>Comparative genomic analyses of the cyanobacterium, Lyngbya aestuarii BL J, a powerful hydrogen producer.</title>
        <authorList>
            <person name="Kothari A."/>
            <person name="Vaughn M."/>
            <person name="Garcia-Pichel F."/>
        </authorList>
    </citation>
    <scope>NUCLEOTIDE SEQUENCE [LARGE SCALE GENOMIC DNA]</scope>
    <source>
        <strain evidence="5 6">BL J</strain>
    </source>
</reference>
<evidence type="ECO:0000256" key="1">
    <source>
        <dbReference type="ARBA" id="ARBA00022801"/>
    </source>
</evidence>
<dbReference type="Pfam" id="PF13975">
    <property type="entry name" value="gag-asp_proteas"/>
    <property type="match status" value="2"/>
</dbReference>
<keyword evidence="6" id="KW-1185">Reference proteome</keyword>
<dbReference type="PROSITE" id="PS00141">
    <property type="entry name" value="ASP_PROTEASE"/>
    <property type="match status" value="2"/>
</dbReference>
<evidence type="ECO:0000256" key="3">
    <source>
        <dbReference type="SAM" id="SignalP"/>
    </source>
</evidence>
<dbReference type="GO" id="GO:0004190">
    <property type="term" value="F:aspartic-type endopeptidase activity"/>
    <property type="evidence" value="ECO:0007669"/>
    <property type="project" value="InterPro"/>
</dbReference>
<evidence type="ECO:0000259" key="4">
    <source>
        <dbReference type="PROSITE" id="PS50175"/>
    </source>
</evidence>
<dbReference type="EMBL" id="AUZM01000065">
    <property type="protein sequence ID" value="ERT05188.1"/>
    <property type="molecule type" value="Genomic_DNA"/>
</dbReference>
<evidence type="ECO:0000313" key="6">
    <source>
        <dbReference type="Proteomes" id="UP000017127"/>
    </source>
</evidence>
<keyword evidence="1" id="KW-0378">Hydrolase</keyword>
<dbReference type="PROSITE" id="PS50175">
    <property type="entry name" value="ASP_PROT_RETROV"/>
    <property type="match status" value="2"/>
</dbReference>
<dbReference type="GO" id="GO:0006508">
    <property type="term" value="P:proteolysis"/>
    <property type="evidence" value="ECO:0007669"/>
    <property type="project" value="InterPro"/>
</dbReference>
<accession>U7QBI5</accession>
<dbReference type="RefSeq" id="WP_023068589.1">
    <property type="nucleotide sequence ID" value="NZ_AUZM01000065.1"/>
</dbReference>
<evidence type="ECO:0000313" key="5">
    <source>
        <dbReference type="EMBL" id="ERT05188.1"/>
    </source>
</evidence>
<feature type="region of interest" description="Disordered" evidence="2">
    <location>
        <begin position="28"/>
        <end position="68"/>
    </location>
</feature>